<dbReference type="Gene3D" id="2.60.120.10">
    <property type="entry name" value="Jelly Rolls"/>
    <property type="match status" value="1"/>
</dbReference>
<gene>
    <name evidence="6" type="ORF">HMPREF0872_06975</name>
</gene>
<dbReference type="PANTHER" id="PTHR24567">
    <property type="entry name" value="CRP FAMILY TRANSCRIPTIONAL REGULATORY PROTEIN"/>
    <property type="match status" value="1"/>
</dbReference>
<keyword evidence="2" id="KW-0238">DNA-binding</keyword>
<dbReference type="PROSITE" id="PS50042">
    <property type="entry name" value="CNMP_BINDING_3"/>
    <property type="match status" value="1"/>
</dbReference>
<dbReference type="InterPro" id="IPR012318">
    <property type="entry name" value="HTH_CRP"/>
</dbReference>
<evidence type="ECO:0000259" key="5">
    <source>
        <dbReference type="PROSITE" id="PS51063"/>
    </source>
</evidence>
<dbReference type="InterPro" id="IPR000595">
    <property type="entry name" value="cNMP-bd_dom"/>
</dbReference>
<dbReference type="CDD" id="cd00038">
    <property type="entry name" value="CAP_ED"/>
    <property type="match status" value="1"/>
</dbReference>
<dbReference type="InterPro" id="IPR036388">
    <property type="entry name" value="WH-like_DNA-bd_sf"/>
</dbReference>
<protein>
    <submittedName>
        <fullName evidence="6">Regulatory protein</fullName>
    </submittedName>
</protein>
<keyword evidence="3" id="KW-0804">Transcription</keyword>
<comment type="caution">
    <text evidence="6">The sequence shown here is derived from an EMBL/GenBank/DDBJ whole genome shotgun (WGS) entry which is preliminary data.</text>
</comment>
<dbReference type="PROSITE" id="PS00042">
    <property type="entry name" value="HTH_CRP_1"/>
    <property type="match status" value="1"/>
</dbReference>
<sequence length="224" mass="25469">MDSLVRQLYELPGRIIKLHTNEYLFTEGEEARYFYIVRSGQIFITKNSGTGRTLSLRLAQAGSIVGELKLYDGTGGYLFNGVAQSPSEVYAIEIACLERHLEKHPKLAIALLKIFSKHMRKQHSKFRDLLLYGKKGALYSTLIRLANSYGKQEAGGILISVPLTNQELANYSATARESTNRMLTELRKQDVIEYRGHLIFIKNLSYLKEAIQCEDCDREICNIE</sequence>
<dbReference type="SUPFAM" id="SSF46785">
    <property type="entry name" value="Winged helix' DNA-binding domain"/>
    <property type="match status" value="1"/>
</dbReference>
<dbReference type="Gene3D" id="1.10.10.10">
    <property type="entry name" value="Winged helix-like DNA-binding domain superfamily/Winged helix DNA-binding domain"/>
    <property type="match status" value="1"/>
</dbReference>
<evidence type="ECO:0000256" key="2">
    <source>
        <dbReference type="ARBA" id="ARBA00023125"/>
    </source>
</evidence>
<feature type="domain" description="HTH crp-type" evidence="5">
    <location>
        <begin position="132"/>
        <end position="205"/>
    </location>
</feature>
<keyword evidence="1" id="KW-0805">Transcription regulation</keyword>
<dbReference type="EMBL" id="JRNT01000026">
    <property type="protein sequence ID" value="KGF46865.1"/>
    <property type="molecule type" value="Genomic_DNA"/>
</dbReference>
<dbReference type="InterPro" id="IPR018490">
    <property type="entry name" value="cNMP-bd_dom_sf"/>
</dbReference>
<dbReference type="AlphaFoldDB" id="A0A096AJ74"/>
<evidence type="ECO:0000313" key="7">
    <source>
        <dbReference type="Proteomes" id="UP000029628"/>
    </source>
</evidence>
<dbReference type="GO" id="GO:0003700">
    <property type="term" value="F:DNA-binding transcription factor activity"/>
    <property type="evidence" value="ECO:0007669"/>
    <property type="project" value="InterPro"/>
</dbReference>
<dbReference type="Proteomes" id="UP000029628">
    <property type="component" value="Unassembled WGS sequence"/>
</dbReference>
<accession>A0A096AJ74</accession>
<evidence type="ECO:0000313" key="6">
    <source>
        <dbReference type="EMBL" id="KGF46865.1"/>
    </source>
</evidence>
<dbReference type="SMART" id="SM00419">
    <property type="entry name" value="HTH_CRP"/>
    <property type="match status" value="1"/>
</dbReference>
<evidence type="ECO:0000256" key="1">
    <source>
        <dbReference type="ARBA" id="ARBA00023015"/>
    </source>
</evidence>
<name>A0A096AJ74_9FIRM</name>
<dbReference type="InterPro" id="IPR014710">
    <property type="entry name" value="RmlC-like_jellyroll"/>
</dbReference>
<reference evidence="6 7" key="1">
    <citation type="submission" date="2014-07" db="EMBL/GenBank/DDBJ databases">
        <authorList>
            <person name="McCorrison J."/>
            <person name="Sanka R."/>
            <person name="Torralba M."/>
            <person name="Gillis M."/>
            <person name="Haft D.H."/>
            <person name="Methe B."/>
            <person name="Sutton G."/>
            <person name="Nelson K.E."/>
        </authorList>
    </citation>
    <scope>NUCLEOTIDE SEQUENCE [LARGE SCALE GENOMIC DNA]</scope>
    <source>
        <strain evidence="6 7">DNF00314</strain>
    </source>
</reference>
<dbReference type="GO" id="GO:0003677">
    <property type="term" value="F:DNA binding"/>
    <property type="evidence" value="ECO:0007669"/>
    <property type="project" value="UniProtKB-KW"/>
</dbReference>
<dbReference type="Pfam" id="PF13545">
    <property type="entry name" value="HTH_Crp_2"/>
    <property type="match status" value="1"/>
</dbReference>
<dbReference type="PROSITE" id="PS51063">
    <property type="entry name" value="HTH_CRP_2"/>
    <property type="match status" value="1"/>
</dbReference>
<dbReference type="InterPro" id="IPR036390">
    <property type="entry name" value="WH_DNA-bd_sf"/>
</dbReference>
<dbReference type="SUPFAM" id="SSF51206">
    <property type="entry name" value="cAMP-binding domain-like"/>
    <property type="match status" value="1"/>
</dbReference>
<feature type="domain" description="Cyclic nucleotide-binding" evidence="4">
    <location>
        <begin position="1"/>
        <end position="101"/>
    </location>
</feature>
<keyword evidence="7" id="KW-1185">Reference proteome</keyword>
<dbReference type="CDD" id="cd00092">
    <property type="entry name" value="HTH_CRP"/>
    <property type="match status" value="1"/>
</dbReference>
<organism evidence="6 7">
    <name type="scientific">Veillonella montpellierensis DNF00314</name>
    <dbReference type="NCBI Taxonomy" id="1401067"/>
    <lineage>
        <taxon>Bacteria</taxon>
        <taxon>Bacillati</taxon>
        <taxon>Bacillota</taxon>
        <taxon>Negativicutes</taxon>
        <taxon>Veillonellales</taxon>
        <taxon>Veillonellaceae</taxon>
        <taxon>Veillonella</taxon>
    </lineage>
</organism>
<dbReference type="Pfam" id="PF00027">
    <property type="entry name" value="cNMP_binding"/>
    <property type="match status" value="1"/>
</dbReference>
<proteinExistence type="predicted"/>
<evidence type="ECO:0000259" key="4">
    <source>
        <dbReference type="PROSITE" id="PS50042"/>
    </source>
</evidence>
<dbReference type="InterPro" id="IPR050397">
    <property type="entry name" value="Env_Response_Regulators"/>
</dbReference>
<dbReference type="PANTHER" id="PTHR24567:SF74">
    <property type="entry name" value="HTH-TYPE TRANSCRIPTIONAL REGULATOR ARCR"/>
    <property type="match status" value="1"/>
</dbReference>
<dbReference type="InterPro" id="IPR018335">
    <property type="entry name" value="Tscrpt_reg_HTH_Crp-type_CS"/>
</dbReference>
<evidence type="ECO:0000256" key="3">
    <source>
        <dbReference type="ARBA" id="ARBA00023163"/>
    </source>
</evidence>
<dbReference type="RefSeq" id="WP_028257753.1">
    <property type="nucleotide sequence ID" value="NZ_JRNT01000026.1"/>
</dbReference>
<dbReference type="eggNOG" id="COG0664">
    <property type="taxonomic scope" value="Bacteria"/>
</dbReference>
<dbReference type="GO" id="GO:0005829">
    <property type="term" value="C:cytosol"/>
    <property type="evidence" value="ECO:0007669"/>
    <property type="project" value="TreeGrafter"/>
</dbReference>